<evidence type="ECO:0000313" key="3">
    <source>
        <dbReference type="EMBL" id="KAL1838587.1"/>
    </source>
</evidence>
<protein>
    <submittedName>
        <fullName evidence="3">Uncharacterized protein</fullName>
    </submittedName>
</protein>
<keyword evidence="4" id="KW-1185">Reference proteome</keyword>
<keyword evidence="2" id="KW-1133">Transmembrane helix</keyword>
<accession>A0ABR3V9Y3</accession>
<reference evidence="3 4" key="1">
    <citation type="journal article" date="2024" name="Commun. Biol.">
        <title>Comparative genomic analysis of thermophilic fungi reveals convergent evolutionary adaptations and gene losses.</title>
        <authorList>
            <person name="Steindorff A.S."/>
            <person name="Aguilar-Pontes M.V."/>
            <person name="Robinson A.J."/>
            <person name="Andreopoulos B."/>
            <person name="LaButti K."/>
            <person name="Kuo A."/>
            <person name="Mondo S."/>
            <person name="Riley R."/>
            <person name="Otillar R."/>
            <person name="Haridas S."/>
            <person name="Lipzen A."/>
            <person name="Grimwood J."/>
            <person name="Schmutz J."/>
            <person name="Clum A."/>
            <person name="Reid I.D."/>
            <person name="Moisan M.C."/>
            <person name="Butler G."/>
            <person name="Nguyen T.T.M."/>
            <person name="Dewar K."/>
            <person name="Conant G."/>
            <person name="Drula E."/>
            <person name="Henrissat B."/>
            <person name="Hansel C."/>
            <person name="Singer S."/>
            <person name="Hutchinson M.I."/>
            <person name="de Vries R.P."/>
            <person name="Natvig D.O."/>
            <person name="Powell A.J."/>
            <person name="Tsang A."/>
            <person name="Grigoriev I.V."/>
        </authorList>
    </citation>
    <scope>NUCLEOTIDE SEQUENCE [LARGE SCALE GENOMIC DNA]</scope>
    <source>
        <strain evidence="3 4">CBS 620.91</strain>
    </source>
</reference>
<proteinExistence type="predicted"/>
<evidence type="ECO:0000313" key="4">
    <source>
        <dbReference type="Proteomes" id="UP001583172"/>
    </source>
</evidence>
<evidence type="ECO:0000256" key="1">
    <source>
        <dbReference type="SAM" id="MobiDB-lite"/>
    </source>
</evidence>
<comment type="caution">
    <text evidence="3">The sequence shown here is derived from an EMBL/GenBank/DDBJ whole genome shotgun (WGS) entry which is preliminary data.</text>
</comment>
<name>A0ABR3V9Y3_HUMIN</name>
<evidence type="ECO:0000256" key="2">
    <source>
        <dbReference type="SAM" id="Phobius"/>
    </source>
</evidence>
<dbReference type="Proteomes" id="UP001583172">
    <property type="component" value="Unassembled WGS sequence"/>
</dbReference>
<feature type="compositionally biased region" description="Basic and acidic residues" evidence="1">
    <location>
        <begin position="119"/>
        <end position="134"/>
    </location>
</feature>
<dbReference type="EMBL" id="JAZGSY010000206">
    <property type="protein sequence ID" value="KAL1838587.1"/>
    <property type="molecule type" value="Genomic_DNA"/>
</dbReference>
<gene>
    <name evidence="3" type="ORF">VTJ49DRAFT_2514</name>
</gene>
<feature type="region of interest" description="Disordered" evidence="1">
    <location>
        <begin position="119"/>
        <end position="141"/>
    </location>
</feature>
<organism evidence="3 4">
    <name type="scientific">Humicola insolens</name>
    <name type="common">Soft-rot fungus</name>
    <dbReference type="NCBI Taxonomy" id="85995"/>
    <lineage>
        <taxon>Eukaryota</taxon>
        <taxon>Fungi</taxon>
        <taxon>Dikarya</taxon>
        <taxon>Ascomycota</taxon>
        <taxon>Pezizomycotina</taxon>
        <taxon>Sordariomycetes</taxon>
        <taxon>Sordariomycetidae</taxon>
        <taxon>Sordariales</taxon>
        <taxon>Chaetomiaceae</taxon>
        <taxon>Mycothermus</taxon>
    </lineage>
</organism>
<feature type="transmembrane region" description="Helical" evidence="2">
    <location>
        <begin position="92"/>
        <end position="113"/>
    </location>
</feature>
<keyword evidence="2" id="KW-0812">Transmembrane</keyword>
<sequence length="141" mass="16101">MATSWRLKRVRLLRMAMAITFVGFGTWCCLNPQSVIALSFNPPQKGLDNVIYGLAILIAPKTANNFRGLGMVTMLYVVWYFLSGVASANSWIWLPFAVNLFVACGSWWCARLLRDEEMEREKKREKESEKREEMAQDGASQ</sequence>
<feature type="transmembrane region" description="Helical" evidence="2">
    <location>
        <begin position="68"/>
        <end position="86"/>
    </location>
</feature>
<keyword evidence="2" id="KW-0472">Membrane</keyword>